<dbReference type="PANTHER" id="PTHR21499:SF3">
    <property type="entry name" value="ASPARTOKINASE"/>
    <property type="match status" value="1"/>
</dbReference>
<dbReference type="NCBIfam" id="NF005155">
    <property type="entry name" value="PRK06635.1-4"/>
    <property type="match status" value="1"/>
</dbReference>
<gene>
    <name evidence="19" type="ORF">BHF68_03090</name>
</gene>
<dbReference type="GO" id="GO:0005829">
    <property type="term" value="C:cytosol"/>
    <property type="evidence" value="ECO:0007669"/>
    <property type="project" value="TreeGrafter"/>
</dbReference>
<keyword evidence="10 14" id="KW-0067">ATP-binding</keyword>
<feature type="domain" description="CASTOR ACT" evidence="18">
    <location>
        <begin position="335"/>
        <end position="398"/>
    </location>
</feature>
<keyword evidence="6 16" id="KW-0028">Amino-acid biosynthesis</keyword>
<evidence type="ECO:0000256" key="2">
    <source>
        <dbReference type="ARBA" id="ARBA00004766"/>
    </source>
</evidence>
<dbReference type="Gene3D" id="3.30.2130.10">
    <property type="entry name" value="VC0802-like"/>
    <property type="match status" value="1"/>
</dbReference>
<evidence type="ECO:0000256" key="10">
    <source>
        <dbReference type="ARBA" id="ARBA00022840"/>
    </source>
</evidence>
<dbReference type="NCBIfam" id="TIGR00656">
    <property type="entry name" value="asp_kin_monofn"/>
    <property type="match status" value="1"/>
</dbReference>
<evidence type="ECO:0000256" key="5">
    <source>
        <dbReference type="ARBA" id="ARBA00010122"/>
    </source>
</evidence>
<dbReference type="InterPro" id="IPR045865">
    <property type="entry name" value="ACT-like_dom_sf"/>
</dbReference>
<dbReference type="SUPFAM" id="SSF53633">
    <property type="entry name" value="Carbamate kinase-like"/>
    <property type="match status" value="1"/>
</dbReference>
<dbReference type="InterPro" id="IPR001048">
    <property type="entry name" value="Asp/Glu/Uridylate_kinase"/>
</dbReference>
<evidence type="ECO:0000256" key="1">
    <source>
        <dbReference type="ARBA" id="ARBA00003121"/>
    </source>
</evidence>
<evidence type="ECO:0000256" key="9">
    <source>
        <dbReference type="ARBA" id="ARBA00022777"/>
    </source>
</evidence>
<protein>
    <recommendedName>
        <fullName evidence="15">Aspartokinase</fullName>
        <ecNumber evidence="15">2.7.2.4</ecNumber>
    </recommendedName>
</protein>
<dbReference type="Gene3D" id="3.40.1160.10">
    <property type="entry name" value="Acetylglutamate kinase-like"/>
    <property type="match status" value="1"/>
</dbReference>
<dbReference type="GO" id="GO:0019877">
    <property type="term" value="P:diaminopimelate biosynthetic process"/>
    <property type="evidence" value="ECO:0007669"/>
    <property type="project" value="UniProtKB-KW"/>
</dbReference>
<evidence type="ECO:0000256" key="6">
    <source>
        <dbReference type="ARBA" id="ARBA00022605"/>
    </source>
</evidence>
<keyword evidence="11" id="KW-0220">Diaminopimelate biosynthesis</keyword>
<dbReference type="InterPro" id="IPR036393">
    <property type="entry name" value="AceGlu_kinase-like_sf"/>
</dbReference>
<keyword evidence="12" id="KW-0457">Lysine biosynthesis</keyword>
<evidence type="ECO:0000256" key="4">
    <source>
        <dbReference type="ARBA" id="ARBA00005139"/>
    </source>
</evidence>
<comment type="similarity">
    <text evidence="5 15">Belongs to the aspartokinase family.</text>
</comment>
<proteinExistence type="inferred from homology"/>
<evidence type="ECO:0000256" key="12">
    <source>
        <dbReference type="ARBA" id="ARBA00023154"/>
    </source>
</evidence>
<keyword evidence="7 15" id="KW-0808">Transferase</keyword>
<sequence>MSIIVQKFGGSSLTSIEKREQAIGHIIRAKIEGKKVVVVVSAMGRMGDPYATDTLLSLFHYKGKNSPEKREKDLLVHCGEIISATVMANMLTQSGHQAIVLTGYQAGIQTTQEYNDAQIIDINTERIRKELFDDKIVIITGFQGVSKQGEITTLGRGGSDTTATAIGAALDADYCDIYTDVDGVMTADPRIVADAKKLNTITYHEICNLAYQGAKVIHPRAVEAAMQKKIPIRIRSTFNNGPGTIITDQKVQDINNNQKQLITSITQLDKITQIKIHADEGQYDLQMKVFRAMADNDISVDFINVNMNGVAYTVADGVTDLATNVLSTLGLKPKIERNCAKISCIGAAMTGVPGVMAKIIETLTYNNIKILQSADSHTTIWVLVKENDMAKGVKALHKAFNL</sequence>
<dbReference type="Pfam" id="PF13840">
    <property type="entry name" value="ACT_7"/>
    <property type="match status" value="1"/>
</dbReference>
<dbReference type="InterPro" id="IPR018042">
    <property type="entry name" value="Aspartate_kinase_CS"/>
</dbReference>
<accession>A0A1E5G652</accession>
<comment type="caution">
    <text evidence="19">The sequence shown here is derived from an EMBL/GenBank/DDBJ whole genome shotgun (WGS) entry which is preliminary data.</text>
</comment>
<dbReference type="UniPathway" id="UPA00050">
    <property type="reaction ID" value="UER00461"/>
</dbReference>
<dbReference type="PROSITE" id="PS00324">
    <property type="entry name" value="ASPARTOKINASE"/>
    <property type="match status" value="1"/>
</dbReference>
<dbReference type="InterPro" id="IPR001341">
    <property type="entry name" value="Asp_kinase"/>
</dbReference>
<dbReference type="STRING" id="766136.BHF68_03090"/>
<feature type="binding site" evidence="14">
    <location>
        <begin position="7"/>
        <end position="10"/>
    </location>
    <ligand>
        <name>ATP</name>
        <dbReference type="ChEBI" id="CHEBI:30616"/>
    </ligand>
</feature>
<dbReference type="GO" id="GO:0009090">
    <property type="term" value="P:homoserine biosynthetic process"/>
    <property type="evidence" value="ECO:0007669"/>
    <property type="project" value="TreeGrafter"/>
</dbReference>
<dbReference type="GO" id="GO:0009088">
    <property type="term" value="P:threonine biosynthetic process"/>
    <property type="evidence" value="ECO:0007669"/>
    <property type="project" value="UniProtKB-UniPathway"/>
</dbReference>
<dbReference type="GO" id="GO:0009089">
    <property type="term" value="P:lysine biosynthetic process via diaminopimelate"/>
    <property type="evidence" value="ECO:0007669"/>
    <property type="project" value="UniProtKB-UniPathway"/>
</dbReference>
<comment type="pathway">
    <text evidence="3 16">Amino-acid biosynthesis; L-methionine biosynthesis via de novo pathway; L-homoserine from L-aspartate: step 1/3.</text>
</comment>
<feature type="domain" description="Aspartate/glutamate/uridylate kinase" evidence="17">
    <location>
        <begin position="3"/>
        <end position="236"/>
    </location>
</feature>
<evidence type="ECO:0000313" key="19">
    <source>
        <dbReference type="EMBL" id="OEF98660.1"/>
    </source>
</evidence>
<dbReference type="FunFam" id="3.40.1160.10:FF:000002">
    <property type="entry name" value="Aspartokinase"/>
    <property type="match status" value="1"/>
</dbReference>
<feature type="binding site" evidence="14">
    <location>
        <begin position="215"/>
        <end position="216"/>
    </location>
    <ligand>
        <name>ATP</name>
        <dbReference type="ChEBI" id="CHEBI:30616"/>
    </ligand>
</feature>
<dbReference type="UniPathway" id="UPA00034">
    <property type="reaction ID" value="UER00015"/>
</dbReference>
<dbReference type="GO" id="GO:0004072">
    <property type="term" value="F:aspartate kinase activity"/>
    <property type="evidence" value="ECO:0007669"/>
    <property type="project" value="UniProtKB-EC"/>
</dbReference>
<comment type="catalytic activity">
    <reaction evidence="13 15">
        <text>L-aspartate + ATP = 4-phospho-L-aspartate + ADP</text>
        <dbReference type="Rhea" id="RHEA:23776"/>
        <dbReference type="ChEBI" id="CHEBI:29991"/>
        <dbReference type="ChEBI" id="CHEBI:30616"/>
        <dbReference type="ChEBI" id="CHEBI:57535"/>
        <dbReference type="ChEBI" id="CHEBI:456216"/>
        <dbReference type="EC" id="2.7.2.4"/>
    </reaction>
</comment>
<comment type="pathway">
    <text evidence="2 16">Amino-acid biosynthesis; L-lysine biosynthesis via DAP pathway; (S)-tetrahydrodipicolinate from L-aspartate: step 1/4.</text>
</comment>
<dbReference type="InterPro" id="IPR005260">
    <property type="entry name" value="Asp_kin_monofn"/>
</dbReference>
<dbReference type="PIRSF" id="PIRSF000726">
    <property type="entry name" value="Asp_kin"/>
    <property type="match status" value="1"/>
</dbReference>
<evidence type="ECO:0000256" key="8">
    <source>
        <dbReference type="ARBA" id="ARBA00022741"/>
    </source>
</evidence>
<dbReference type="PANTHER" id="PTHR21499">
    <property type="entry name" value="ASPARTATE KINASE"/>
    <property type="match status" value="1"/>
</dbReference>
<keyword evidence="9 15" id="KW-0418">Kinase</keyword>
<evidence type="ECO:0000256" key="15">
    <source>
        <dbReference type="RuleBase" id="RU003448"/>
    </source>
</evidence>
<name>A0A1E5G652_9FIRM</name>
<comment type="pathway">
    <text evidence="4 16">Amino-acid biosynthesis; L-threonine biosynthesis; L-threonine from L-aspartate: step 1/5.</text>
</comment>
<dbReference type="AlphaFoldDB" id="A0A1E5G652"/>
<dbReference type="GO" id="GO:0005524">
    <property type="term" value="F:ATP binding"/>
    <property type="evidence" value="ECO:0007669"/>
    <property type="project" value="UniProtKB-KW"/>
</dbReference>
<dbReference type="OrthoDB" id="9799110at2"/>
<feature type="binding site" evidence="14">
    <location>
        <position position="190"/>
    </location>
    <ligand>
        <name>ATP</name>
        <dbReference type="ChEBI" id="CHEBI:30616"/>
    </ligand>
</feature>
<comment type="function">
    <text evidence="1">Catalyzes the phosphorylation of the beta-carboxyl group of aspartic acid with ATP to yield 4-phospho-L-aspartate, which is involved in the branched biosynthetic pathway leading to the biosynthesis of amino acids threonine, isoleucine and methionine.</text>
</comment>
<evidence type="ECO:0000256" key="13">
    <source>
        <dbReference type="ARBA" id="ARBA00047872"/>
    </source>
</evidence>
<evidence type="ECO:0000256" key="14">
    <source>
        <dbReference type="PIRSR" id="PIRSR000726-1"/>
    </source>
</evidence>
<keyword evidence="20" id="KW-1185">Reference proteome</keyword>
<evidence type="ECO:0000256" key="7">
    <source>
        <dbReference type="ARBA" id="ARBA00022679"/>
    </source>
</evidence>
<dbReference type="CDD" id="cd04914">
    <property type="entry name" value="ACT_AKi-DapG-BS_1"/>
    <property type="match status" value="1"/>
</dbReference>
<dbReference type="NCBIfam" id="NF006068">
    <property type="entry name" value="PRK08210.1"/>
    <property type="match status" value="1"/>
</dbReference>
<dbReference type="SUPFAM" id="SSF55021">
    <property type="entry name" value="ACT-like"/>
    <property type="match status" value="2"/>
</dbReference>
<dbReference type="InterPro" id="IPR027795">
    <property type="entry name" value="CASTOR_ACT_dom"/>
</dbReference>
<dbReference type="Pfam" id="PF00696">
    <property type="entry name" value="AA_kinase"/>
    <property type="match status" value="1"/>
</dbReference>
<feature type="binding site" evidence="14">
    <location>
        <position position="52"/>
    </location>
    <ligand>
        <name>substrate</name>
    </ligand>
</feature>
<evidence type="ECO:0000259" key="17">
    <source>
        <dbReference type="Pfam" id="PF00696"/>
    </source>
</evidence>
<dbReference type="UniPathway" id="UPA00051">
    <property type="reaction ID" value="UER00462"/>
</dbReference>
<feature type="binding site" evidence="14">
    <location>
        <begin position="179"/>
        <end position="180"/>
    </location>
    <ligand>
        <name>ATP</name>
        <dbReference type="ChEBI" id="CHEBI:30616"/>
    </ligand>
</feature>
<dbReference type="EMBL" id="MIJE01000001">
    <property type="protein sequence ID" value="OEF98660.1"/>
    <property type="molecule type" value="Genomic_DNA"/>
</dbReference>
<dbReference type="EC" id="2.7.2.4" evidence="15"/>
<evidence type="ECO:0000313" key="20">
    <source>
        <dbReference type="Proteomes" id="UP000094296"/>
    </source>
</evidence>
<dbReference type="Proteomes" id="UP000094296">
    <property type="component" value="Unassembled WGS sequence"/>
</dbReference>
<evidence type="ECO:0000256" key="16">
    <source>
        <dbReference type="RuleBase" id="RU004249"/>
    </source>
</evidence>
<keyword evidence="8 14" id="KW-0547">Nucleotide-binding</keyword>
<feature type="binding site" evidence="14">
    <location>
        <position position="80"/>
    </location>
    <ligand>
        <name>substrate</name>
    </ligand>
</feature>
<evidence type="ECO:0000256" key="3">
    <source>
        <dbReference type="ARBA" id="ARBA00004986"/>
    </source>
</evidence>
<organism evidence="19 20">
    <name type="scientific">Desulfuribacillus alkaliarsenatis</name>
    <dbReference type="NCBI Taxonomy" id="766136"/>
    <lineage>
        <taxon>Bacteria</taxon>
        <taxon>Bacillati</taxon>
        <taxon>Bacillota</taxon>
        <taxon>Desulfuribacillia</taxon>
        <taxon>Desulfuribacillales</taxon>
        <taxon>Desulfuribacillaceae</taxon>
        <taxon>Desulfuribacillus</taxon>
    </lineage>
</organism>
<evidence type="ECO:0000259" key="18">
    <source>
        <dbReference type="Pfam" id="PF13840"/>
    </source>
</evidence>
<dbReference type="RefSeq" id="WP_069642152.1">
    <property type="nucleotide sequence ID" value="NZ_MIJE01000001.1"/>
</dbReference>
<evidence type="ECO:0000256" key="11">
    <source>
        <dbReference type="ARBA" id="ARBA00022915"/>
    </source>
</evidence>
<reference evidence="19 20" key="1">
    <citation type="submission" date="2016-09" db="EMBL/GenBank/DDBJ databases">
        <title>Draft genome sequence for the type strain of Desulfuribacillus alkaliarsenatis AHT28, an obligately anaerobic, sulfidogenic bacterium isolated from Russian soda lake sediments.</title>
        <authorList>
            <person name="Abin C.A."/>
            <person name="Hollibaugh J.T."/>
        </authorList>
    </citation>
    <scope>NUCLEOTIDE SEQUENCE [LARGE SCALE GENOMIC DNA]</scope>
    <source>
        <strain evidence="19 20">AHT28</strain>
    </source>
</reference>
<dbReference type="NCBIfam" id="TIGR00657">
    <property type="entry name" value="asp_kinases"/>
    <property type="match status" value="1"/>
</dbReference>